<gene>
    <name evidence="2" type="ORF">PFX98_20910</name>
</gene>
<evidence type="ECO:0000313" key="2">
    <source>
        <dbReference type="EMBL" id="WIT11331.1"/>
    </source>
</evidence>
<organism evidence="2 3">
    <name type="scientific">Paucibacter sediminis</name>
    <dbReference type="NCBI Taxonomy" id="3019553"/>
    <lineage>
        <taxon>Bacteria</taxon>
        <taxon>Pseudomonadati</taxon>
        <taxon>Pseudomonadota</taxon>
        <taxon>Betaproteobacteria</taxon>
        <taxon>Burkholderiales</taxon>
        <taxon>Sphaerotilaceae</taxon>
        <taxon>Roseateles</taxon>
    </lineage>
</organism>
<dbReference type="Proteomes" id="UP001177769">
    <property type="component" value="Chromosome"/>
</dbReference>
<name>A0AA95SPW2_9BURK</name>
<feature type="domain" description="BioF2-like acetyltransferase" evidence="1">
    <location>
        <begin position="524"/>
        <end position="660"/>
    </location>
</feature>
<dbReference type="Gene3D" id="3.40.630.30">
    <property type="match status" value="1"/>
</dbReference>
<dbReference type="AlphaFoldDB" id="A0AA95SPW2"/>
<evidence type="ECO:0000259" key="1">
    <source>
        <dbReference type="Pfam" id="PF13480"/>
    </source>
</evidence>
<dbReference type="KEGG" id="pais:PFX98_20910"/>
<dbReference type="InterPro" id="IPR016181">
    <property type="entry name" value="Acyl_CoA_acyltransferase"/>
</dbReference>
<reference evidence="2" key="1">
    <citation type="submission" date="2023-01" db="EMBL/GenBank/DDBJ databases">
        <title>Whole genome sequence of Paucibacter sp. S2-9 isolated from pond sediment.</title>
        <authorList>
            <person name="Jung J.Y."/>
        </authorList>
    </citation>
    <scope>NUCLEOTIDE SEQUENCE</scope>
    <source>
        <strain evidence="2">S2-9</strain>
    </source>
</reference>
<accession>A0AA95SPW2</accession>
<sequence>MRGGWRLHRLGDRSLGTFSQEWAELNCRSFGDHPLLTASFIEGLLRHFGSGREHLAIYRDTNGVALAMCLLLAQSRLIWTSFQPSQAQLGPTMITDHGLLDSLPRALPWPALQLDLMCNDPAVGPLVRDAAPHSLRLNHALTMDIRLDGGFEPYWLARSKKLRSNIQRYGQRASADGLPPQLRCYTAANEMPAAVSRYAELEGRGWKAKLGTALGSVPEQLAFFQELLAREAAAGRAMVFELWLGEQLAASRLLIERAGTFVALKTGYDESLSKYAPGRLLLKGVIESLFASHPRHRIEFYTDATQDQLAWATGQRWIQHLSLYRSGLAAGLLNCARVLIKGPLRAHDSKLQVQTVAHLEDLPADAQQWLEHAEARNFELGLTWFRNLTSTVYANDPGVRFVLLREGEQLRALFPLLLQRRGTGPQVSSLANFYTALYEPLMDPLLKPDDLLPVLLLLKQEVPKLSRFWLAPMAPESHAYQTLLQAFRLARWWPFEFFAFGNWFTRTPAGGWPDYQATRQGDLRGILKRKGIRFAREGGRLEIVRTSEALAPVLDKFLSVYAARWKRNEPFPDFLPGLMQSCAQRGSLRLGLAWLGDRVVAAQIWIVSDGRAEIYKLAYDERFGDFSPGSLLTAKLMQEAMEQDGVAEVDYLIGDDAYKESWMDARRQRWGILAFDPFTLVGACLLAIEGTVRGAKRLLPGRMPTTLAEKDPV</sequence>
<keyword evidence="3" id="KW-1185">Reference proteome</keyword>
<dbReference type="InterPro" id="IPR038740">
    <property type="entry name" value="BioF2-like_GNAT_dom"/>
</dbReference>
<dbReference type="EMBL" id="CP116346">
    <property type="protein sequence ID" value="WIT11331.1"/>
    <property type="molecule type" value="Genomic_DNA"/>
</dbReference>
<protein>
    <submittedName>
        <fullName evidence="2">GNAT family N-acetyltransferase</fullName>
    </submittedName>
</protein>
<evidence type="ECO:0000313" key="3">
    <source>
        <dbReference type="Proteomes" id="UP001177769"/>
    </source>
</evidence>
<dbReference type="RefSeq" id="WP_285232413.1">
    <property type="nucleotide sequence ID" value="NZ_CP116346.1"/>
</dbReference>
<dbReference type="SUPFAM" id="SSF55729">
    <property type="entry name" value="Acyl-CoA N-acyltransferases (Nat)"/>
    <property type="match status" value="2"/>
</dbReference>
<proteinExistence type="predicted"/>
<feature type="domain" description="BioF2-like acetyltransferase" evidence="1">
    <location>
        <begin position="160"/>
        <end position="304"/>
    </location>
</feature>
<dbReference type="Pfam" id="PF13480">
    <property type="entry name" value="Acetyltransf_6"/>
    <property type="match status" value="2"/>
</dbReference>